<evidence type="ECO:0008006" key="14">
    <source>
        <dbReference type="Google" id="ProtNLM"/>
    </source>
</evidence>
<comment type="subcellular location">
    <subcellularLocation>
        <location evidence="1">Mitochondrion inner membrane</location>
        <topology evidence="1">Single-pass membrane protein</topology>
    </subcellularLocation>
</comment>
<dbReference type="InterPro" id="IPR004203">
    <property type="entry name" value="Cyt_c_oxidase_su4_fam"/>
</dbReference>
<comment type="pathway">
    <text evidence="2">Energy metabolism; oxidative phosphorylation.</text>
</comment>
<dbReference type="PANTHER" id="PTHR10707:SF10">
    <property type="entry name" value="CYTOCHROME C OXIDASE SUBUNIT 4"/>
    <property type="match status" value="1"/>
</dbReference>
<dbReference type="GO" id="GO:0005743">
    <property type="term" value="C:mitochondrial inner membrane"/>
    <property type="evidence" value="ECO:0007669"/>
    <property type="project" value="UniProtKB-SubCell"/>
</dbReference>
<name>A0A9P7RT60_9AGAR</name>
<dbReference type="Gene3D" id="1.10.442.10">
    <property type="entry name" value="Cytochrome c oxidase subunit IV"/>
    <property type="match status" value="1"/>
</dbReference>
<proteinExistence type="inferred from homology"/>
<dbReference type="RefSeq" id="XP_043005705.1">
    <property type="nucleotide sequence ID" value="XM_043155921.1"/>
</dbReference>
<evidence type="ECO:0000256" key="8">
    <source>
        <dbReference type="ARBA" id="ARBA00023002"/>
    </source>
</evidence>
<protein>
    <recommendedName>
        <fullName evidence="14">Cytochrome c oxidase subunit IV</fullName>
    </recommendedName>
</protein>
<keyword evidence="5" id="KW-0999">Mitochondrion inner membrane</keyword>
<dbReference type="GO" id="GO:0016491">
    <property type="term" value="F:oxidoreductase activity"/>
    <property type="evidence" value="ECO:0007669"/>
    <property type="project" value="UniProtKB-KW"/>
</dbReference>
<evidence type="ECO:0000256" key="3">
    <source>
        <dbReference type="ARBA" id="ARBA00008135"/>
    </source>
</evidence>
<evidence type="ECO:0000256" key="11">
    <source>
        <dbReference type="SAM" id="MobiDB-lite"/>
    </source>
</evidence>
<keyword evidence="4" id="KW-0812">Transmembrane</keyword>
<evidence type="ECO:0000256" key="7">
    <source>
        <dbReference type="ARBA" id="ARBA00022989"/>
    </source>
</evidence>
<organism evidence="12 13">
    <name type="scientific">Marasmius oreades</name>
    <name type="common">fairy-ring Marasmius</name>
    <dbReference type="NCBI Taxonomy" id="181124"/>
    <lineage>
        <taxon>Eukaryota</taxon>
        <taxon>Fungi</taxon>
        <taxon>Dikarya</taxon>
        <taxon>Basidiomycota</taxon>
        <taxon>Agaricomycotina</taxon>
        <taxon>Agaricomycetes</taxon>
        <taxon>Agaricomycetidae</taxon>
        <taxon>Agaricales</taxon>
        <taxon>Marasmiineae</taxon>
        <taxon>Marasmiaceae</taxon>
        <taxon>Marasmius</taxon>
    </lineage>
</organism>
<dbReference type="KEGG" id="more:E1B28_010934"/>
<dbReference type="SUPFAM" id="SSF81406">
    <property type="entry name" value="Mitochondrial cytochrome c oxidase subunit IV"/>
    <property type="match status" value="1"/>
</dbReference>
<dbReference type="GO" id="GO:0006123">
    <property type="term" value="P:mitochondrial electron transport, cytochrome c to oxygen"/>
    <property type="evidence" value="ECO:0007669"/>
    <property type="project" value="InterPro"/>
</dbReference>
<keyword evidence="13" id="KW-1185">Reference proteome</keyword>
<evidence type="ECO:0000256" key="10">
    <source>
        <dbReference type="ARBA" id="ARBA00023136"/>
    </source>
</evidence>
<feature type="region of interest" description="Disordered" evidence="11">
    <location>
        <begin position="157"/>
        <end position="181"/>
    </location>
</feature>
<evidence type="ECO:0000256" key="1">
    <source>
        <dbReference type="ARBA" id="ARBA00004434"/>
    </source>
</evidence>
<dbReference type="GO" id="GO:0045277">
    <property type="term" value="C:respiratory chain complex IV"/>
    <property type="evidence" value="ECO:0007669"/>
    <property type="project" value="InterPro"/>
</dbReference>
<reference evidence="12" key="1">
    <citation type="journal article" date="2021" name="Genome Biol. Evol.">
        <title>The assembled and annotated genome of the fairy-ring fungus Marasmius oreades.</title>
        <authorList>
            <person name="Hiltunen M."/>
            <person name="Ament-Velasquez S.L."/>
            <person name="Johannesson H."/>
        </authorList>
    </citation>
    <scope>NUCLEOTIDE SEQUENCE</scope>
    <source>
        <strain evidence="12">03SP1</strain>
    </source>
</reference>
<dbReference type="GeneID" id="66080009"/>
<evidence type="ECO:0000256" key="5">
    <source>
        <dbReference type="ARBA" id="ARBA00022792"/>
    </source>
</evidence>
<keyword evidence="7" id="KW-1133">Transmembrane helix</keyword>
<dbReference type="PANTHER" id="PTHR10707">
    <property type="entry name" value="CYTOCHROME C OXIDASE SUBUNIT IV"/>
    <property type="match status" value="1"/>
</dbReference>
<dbReference type="InterPro" id="IPR036639">
    <property type="entry name" value="Cyt_c_oxidase_su4_sf"/>
</dbReference>
<evidence type="ECO:0000256" key="9">
    <source>
        <dbReference type="ARBA" id="ARBA00023128"/>
    </source>
</evidence>
<keyword evidence="9" id="KW-0496">Mitochondrion</keyword>
<evidence type="ECO:0000256" key="4">
    <source>
        <dbReference type="ARBA" id="ARBA00022692"/>
    </source>
</evidence>
<dbReference type="Proteomes" id="UP001049176">
    <property type="component" value="Chromosome 7"/>
</dbReference>
<sequence>MQASALRLARQASSLPLRRCLATTVNPAHVASSSASSPSPTRVTAQQSIIPLGNIEAQWERMSVEDKTTVHEQLEEIMKKDWKQLSIDEKKAAYYVSFGPHGPRAPISQPGDNWKILGCVIALVGVSAIISGTIRSYGQETPRTLSKEWQEASNERAREQKMNPLTGIASEGYSGTGFVSK</sequence>
<gene>
    <name evidence="12" type="ORF">E1B28_010934</name>
</gene>
<evidence type="ECO:0000313" key="13">
    <source>
        <dbReference type="Proteomes" id="UP001049176"/>
    </source>
</evidence>
<dbReference type="FunFam" id="1.10.442.10:FF:000002">
    <property type="entry name" value="Cytochrome c oxidase subunit V"/>
    <property type="match status" value="1"/>
</dbReference>
<dbReference type="AlphaFoldDB" id="A0A9P7RT60"/>
<evidence type="ECO:0000256" key="6">
    <source>
        <dbReference type="ARBA" id="ARBA00022946"/>
    </source>
</evidence>
<dbReference type="Pfam" id="PF02936">
    <property type="entry name" value="COX4"/>
    <property type="match status" value="1"/>
</dbReference>
<comment type="similarity">
    <text evidence="3">Belongs to the cytochrome c oxidase IV family.</text>
</comment>
<dbReference type="CDD" id="cd00922">
    <property type="entry name" value="Cyt_c_Oxidase_IV"/>
    <property type="match status" value="1"/>
</dbReference>
<keyword evidence="10" id="KW-0472">Membrane</keyword>
<evidence type="ECO:0000313" key="12">
    <source>
        <dbReference type="EMBL" id="KAG7089235.1"/>
    </source>
</evidence>
<comment type="caution">
    <text evidence="12">The sequence shown here is derived from an EMBL/GenBank/DDBJ whole genome shotgun (WGS) entry which is preliminary data.</text>
</comment>
<keyword evidence="6" id="KW-0809">Transit peptide</keyword>
<dbReference type="OrthoDB" id="186013at2759"/>
<dbReference type="EMBL" id="CM032187">
    <property type="protein sequence ID" value="KAG7089235.1"/>
    <property type="molecule type" value="Genomic_DNA"/>
</dbReference>
<evidence type="ECO:0000256" key="2">
    <source>
        <dbReference type="ARBA" id="ARBA00004673"/>
    </source>
</evidence>
<keyword evidence="8" id="KW-0560">Oxidoreductase</keyword>
<accession>A0A9P7RT60</accession>